<dbReference type="VEuPathDB" id="TrichDB:TRFO_31783"/>
<organism evidence="1 2">
    <name type="scientific">Tritrichomonas foetus</name>
    <dbReference type="NCBI Taxonomy" id="1144522"/>
    <lineage>
        <taxon>Eukaryota</taxon>
        <taxon>Metamonada</taxon>
        <taxon>Parabasalia</taxon>
        <taxon>Tritrichomonadida</taxon>
        <taxon>Tritrichomonadidae</taxon>
        <taxon>Tritrichomonas</taxon>
    </lineage>
</organism>
<dbReference type="GeneID" id="94842837"/>
<gene>
    <name evidence="1" type="ORF">TRFO_31783</name>
</gene>
<evidence type="ECO:0008006" key="3">
    <source>
        <dbReference type="Google" id="ProtNLM"/>
    </source>
</evidence>
<accession>A0A1J4JSK9</accession>
<dbReference type="SUPFAM" id="SSF49785">
    <property type="entry name" value="Galactose-binding domain-like"/>
    <property type="match status" value="1"/>
</dbReference>
<keyword evidence="2" id="KW-1185">Reference proteome</keyword>
<evidence type="ECO:0000313" key="1">
    <source>
        <dbReference type="EMBL" id="OHT01408.1"/>
    </source>
</evidence>
<sequence length="446" mass="52604">MLRTIFINDLSDEFNFILAYDNDNSNKRTITIKTSINKARAISKTINHLSICDPTISDFEIIISENKFNNLKLEEFSQILNLLLDSTFKPVSFNLDAKLREIFDELQFLLGNSEKVGKNREIQSIECAISFLSTQSHELSIQFLVHNMMDFLKSQFTENISHDVFHEIFSLFEIQIPDLERPSDFLNNILDILIEKNDRKLLVFFILHVPIEYTTIKMKEELVVNIDDEMIANEFSTFSSFIKSYLLSSEIILPYQKKIAEKIITINENDNSELNGIISYLLRKEGKDILTNGSLTLSAVGSLNPIHPIECIIEYGELINSHFYNYYMNDPTSEDGSWIQFDFDNRTIKLTAYSIRTNKNYPDWYHPKSWRIVGSNNLNEWKILDHRIDNEYLHDTYKLYRFSCDENDENYRYIRYIQEDSQFNRKYNIQITCFELFGELHEFVYT</sequence>
<reference evidence="1" key="1">
    <citation type="submission" date="2016-10" db="EMBL/GenBank/DDBJ databases">
        <authorList>
            <person name="Benchimol M."/>
            <person name="Almeida L.G."/>
            <person name="Vasconcelos A.T."/>
            <person name="Perreira-Neves A."/>
            <person name="Rosa I.A."/>
            <person name="Tasca T."/>
            <person name="Bogo M.R."/>
            <person name="de Souza W."/>
        </authorList>
    </citation>
    <scope>NUCLEOTIDE SEQUENCE [LARGE SCALE GENOMIC DNA]</scope>
    <source>
        <strain evidence="1">K</strain>
    </source>
</reference>
<dbReference type="AlphaFoldDB" id="A0A1J4JSK9"/>
<dbReference type="Proteomes" id="UP000179807">
    <property type="component" value="Unassembled WGS sequence"/>
</dbReference>
<name>A0A1J4JSK9_9EUKA</name>
<dbReference type="EMBL" id="MLAK01000913">
    <property type="protein sequence ID" value="OHT01408.1"/>
    <property type="molecule type" value="Genomic_DNA"/>
</dbReference>
<comment type="caution">
    <text evidence="1">The sequence shown here is derived from an EMBL/GenBank/DDBJ whole genome shotgun (WGS) entry which is preliminary data.</text>
</comment>
<dbReference type="InterPro" id="IPR008979">
    <property type="entry name" value="Galactose-bd-like_sf"/>
</dbReference>
<protein>
    <recommendedName>
        <fullName evidence="3">F5/8 type C domain-containing protein</fullName>
    </recommendedName>
</protein>
<proteinExistence type="predicted"/>
<dbReference type="Gene3D" id="2.60.120.260">
    <property type="entry name" value="Galactose-binding domain-like"/>
    <property type="match status" value="1"/>
</dbReference>
<evidence type="ECO:0000313" key="2">
    <source>
        <dbReference type="Proteomes" id="UP000179807"/>
    </source>
</evidence>
<dbReference type="RefSeq" id="XP_068354544.1">
    <property type="nucleotide sequence ID" value="XM_068508133.1"/>
</dbReference>